<keyword evidence="2" id="KW-0677">Repeat</keyword>
<sequence length="886" mass="100548">MGWVLRKETTIEKVEYTLARSWLYFKVFNLSHLLDVNLRDCSQQSTPISSKSDDSLDITIYWADERGLKFSLVGGKMATVSSLLLLLADHLGVVAEVFREVCALWMISDLLEVQLKPHHNPYEIRKNWMQFLRRFTSAESIESFADEPLLVLKRNVQLSIERERELEQDYTNEILTEILYTSAKEEVLNGRYVCDIDLNIKLAALQMAIDLELNEDLDVLDIFGEELETFFPLKYQHNVKTFHLFGIPIIGCKGLETRILEEYRDIRLNFESKHSCRRAYLNILRNIPFYGQAYYFSAAFFRGYVERPSRGVLKEIKKMILSATLPDIPVLIGISCRYVTLIDEVKQEVLLVQRLLDCDCRYVDDRFEIAISAASLSEYPCFLLTFPDTSFIIDRNLNSETEMLKFTEKMKVLQVFSRQAIMIEALINSLTKLLERNGSSIVLNLSLTNNCRKMGEVHDESPDFSNSADKNTYVTDISVNGQNIQQNHSYNLEVSGSLCPSSSGSSRTDKQSKGNSSSRSLADVYSLPSPFISSVNKLCLATLDADGHCLEAQEASFVMIGDISSLSHSCDVACRVWCVQWNHAGTTLASCGDDKTIKLWKRIDDAPYLVYSGTISGSHNRAIRHVAFSPNDKFLASAGFDAAIVIHQLCNNDYEEINRLEGHENEVKCCAFSSSGEYLATCSRDKSVWFWQLDESEDFEVASILQSHTQDVKFVVWHPVDELLVSCSYDCSIGFYRFDGEDWITHEKIDNAHQSTIWSADFSDDGNSLATVGADFCINIWMRQEMNLAASRSKWNKVASVCVKTKWPLYTVSWNKLHGVIAVGGGDSKIRLYRFNNSSGSPILEECFGSYKLPSEINCLNWNPFESRLLTGATDDGEIYVLRISL</sequence>
<dbReference type="STRING" id="1147741.A0A0R3RTR0"/>
<feature type="repeat" description="WD" evidence="4">
    <location>
        <begin position="660"/>
        <end position="701"/>
    </location>
</feature>
<dbReference type="CDD" id="cd00200">
    <property type="entry name" value="WD40"/>
    <property type="match status" value="1"/>
</dbReference>
<organism evidence="7 8">
    <name type="scientific">Elaeophora elaphi</name>
    <dbReference type="NCBI Taxonomy" id="1147741"/>
    <lineage>
        <taxon>Eukaryota</taxon>
        <taxon>Metazoa</taxon>
        <taxon>Ecdysozoa</taxon>
        <taxon>Nematoda</taxon>
        <taxon>Chromadorea</taxon>
        <taxon>Rhabditida</taxon>
        <taxon>Spirurina</taxon>
        <taxon>Spiruromorpha</taxon>
        <taxon>Filarioidea</taxon>
        <taxon>Onchocercidae</taxon>
        <taxon>Elaeophora</taxon>
    </lineage>
</organism>
<feature type="repeat" description="WD" evidence="4">
    <location>
        <begin position="750"/>
        <end position="781"/>
    </location>
</feature>
<dbReference type="CDD" id="cd14473">
    <property type="entry name" value="FERM_B-lobe"/>
    <property type="match status" value="1"/>
</dbReference>
<feature type="domain" description="FERM" evidence="6">
    <location>
        <begin position="56"/>
        <end position="438"/>
    </location>
</feature>
<dbReference type="InterPro" id="IPR000299">
    <property type="entry name" value="FERM_domain"/>
</dbReference>
<evidence type="ECO:0000256" key="5">
    <source>
        <dbReference type="SAM" id="MobiDB-lite"/>
    </source>
</evidence>
<dbReference type="Gene3D" id="1.20.80.10">
    <property type="match status" value="1"/>
</dbReference>
<dbReference type="SMART" id="SM00320">
    <property type="entry name" value="WD40"/>
    <property type="match status" value="7"/>
</dbReference>
<dbReference type="InterPro" id="IPR028608">
    <property type="entry name" value="CIAO1/Cia1"/>
</dbReference>
<dbReference type="InterPro" id="IPR011993">
    <property type="entry name" value="PH-like_dom_sf"/>
</dbReference>
<evidence type="ECO:0000256" key="2">
    <source>
        <dbReference type="ARBA" id="ARBA00022737"/>
    </source>
</evidence>
<dbReference type="HAMAP" id="MF_03037">
    <property type="entry name" value="ciao1"/>
    <property type="match status" value="1"/>
</dbReference>
<dbReference type="PANTHER" id="PTHR19920:SF0">
    <property type="entry name" value="CYTOSOLIC IRON-SULFUR PROTEIN ASSEMBLY PROTEIN CIAO1-RELATED"/>
    <property type="match status" value="1"/>
</dbReference>
<dbReference type="GO" id="GO:0016226">
    <property type="term" value="P:iron-sulfur cluster assembly"/>
    <property type="evidence" value="ECO:0007669"/>
    <property type="project" value="UniProtKB-UniRule"/>
</dbReference>
<evidence type="ECO:0000256" key="3">
    <source>
        <dbReference type="HAMAP-Rule" id="MF_03037"/>
    </source>
</evidence>
<dbReference type="Gene3D" id="2.130.10.10">
    <property type="entry name" value="YVTN repeat-like/Quinoprotein amine dehydrogenase"/>
    <property type="match status" value="1"/>
</dbReference>
<reference evidence="8" key="1">
    <citation type="submission" date="2017-02" db="UniProtKB">
        <authorList>
            <consortium name="WormBaseParasite"/>
        </authorList>
    </citation>
    <scope>IDENTIFICATION</scope>
</reference>
<dbReference type="InterPro" id="IPR019748">
    <property type="entry name" value="FERM_central"/>
</dbReference>
<dbReference type="PROSITE" id="PS50294">
    <property type="entry name" value="WD_REPEATS_REGION"/>
    <property type="match status" value="1"/>
</dbReference>
<keyword evidence="1 4" id="KW-0853">WD repeat</keyword>
<dbReference type="SUPFAM" id="SSF47031">
    <property type="entry name" value="Second domain of FERM"/>
    <property type="match status" value="1"/>
</dbReference>
<accession>A0A0R3RTR0</accession>
<feature type="repeat" description="WD" evidence="4">
    <location>
        <begin position="576"/>
        <end position="601"/>
    </location>
</feature>
<dbReference type="InterPro" id="IPR015943">
    <property type="entry name" value="WD40/YVTN_repeat-like_dom_sf"/>
</dbReference>
<evidence type="ECO:0000259" key="6">
    <source>
        <dbReference type="PROSITE" id="PS50057"/>
    </source>
</evidence>
<dbReference type="InterPro" id="IPR036322">
    <property type="entry name" value="WD40_repeat_dom_sf"/>
</dbReference>
<feature type="region of interest" description="Disordered" evidence="5">
    <location>
        <begin position="496"/>
        <end position="521"/>
    </location>
</feature>
<dbReference type="PROSITE" id="PS50057">
    <property type="entry name" value="FERM_3"/>
    <property type="match status" value="1"/>
</dbReference>
<keyword evidence="7" id="KW-1185">Reference proteome</keyword>
<dbReference type="Gene3D" id="3.10.20.90">
    <property type="entry name" value="Phosphatidylinositol 3-kinase Catalytic Subunit, Chain A, domain 1"/>
    <property type="match status" value="1"/>
</dbReference>
<comment type="similarity">
    <text evidence="3">Belongs to the WD repeat CIA1 family.</text>
</comment>
<dbReference type="InterPro" id="IPR001680">
    <property type="entry name" value="WD40_rpt"/>
</dbReference>
<dbReference type="InterPro" id="IPR035963">
    <property type="entry name" value="FERM_2"/>
</dbReference>
<dbReference type="AlphaFoldDB" id="A0A0R3RTR0"/>
<dbReference type="PROSITE" id="PS50082">
    <property type="entry name" value="WD_REPEATS_2"/>
    <property type="match status" value="3"/>
</dbReference>
<dbReference type="Pfam" id="PF00400">
    <property type="entry name" value="WD40"/>
    <property type="match status" value="5"/>
</dbReference>
<evidence type="ECO:0000256" key="4">
    <source>
        <dbReference type="PROSITE-ProRule" id="PRU00221"/>
    </source>
</evidence>
<dbReference type="SUPFAM" id="SSF50978">
    <property type="entry name" value="WD40 repeat-like"/>
    <property type="match status" value="1"/>
</dbReference>
<dbReference type="Gene3D" id="2.30.29.30">
    <property type="entry name" value="Pleckstrin-homology domain (PH domain)/Phosphotyrosine-binding domain (PTB)"/>
    <property type="match status" value="1"/>
</dbReference>
<dbReference type="GO" id="GO:0097361">
    <property type="term" value="C:cytosolic [4Fe-4S] assembly targeting complex"/>
    <property type="evidence" value="ECO:0007669"/>
    <property type="project" value="InterPro"/>
</dbReference>
<dbReference type="InterPro" id="IPR014352">
    <property type="entry name" value="FERM/acyl-CoA-bd_prot_sf"/>
</dbReference>
<evidence type="ECO:0000256" key="1">
    <source>
        <dbReference type="ARBA" id="ARBA00022574"/>
    </source>
</evidence>
<comment type="function">
    <text evidence="3">Essential component of the cytosolic iron-sulfur (Fe/S) protein assembly machinery. Required for the maturation of extramitochondrial Fe/S proteins.</text>
</comment>
<dbReference type="PANTHER" id="PTHR19920">
    <property type="entry name" value="WD40 PROTEIN CIAO1"/>
    <property type="match status" value="1"/>
</dbReference>
<evidence type="ECO:0000313" key="8">
    <source>
        <dbReference type="WBParaSite" id="EEL_0000537701-mRNA-1"/>
    </source>
</evidence>
<proteinExistence type="inferred from homology"/>
<protein>
    <recommendedName>
        <fullName evidence="3">Probable cytosolic iron-sulfur protein assembly protein CIAO1 homolog</fullName>
    </recommendedName>
</protein>
<dbReference type="Proteomes" id="UP000050640">
    <property type="component" value="Unplaced"/>
</dbReference>
<feature type="compositionally biased region" description="Low complexity" evidence="5">
    <location>
        <begin position="496"/>
        <end position="506"/>
    </location>
</feature>
<dbReference type="WBParaSite" id="EEL_0000537701-mRNA-1">
    <property type="protein sequence ID" value="EEL_0000537701-mRNA-1"/>
    <property type="gene ID" value="EEL_0000537701"/>
</dbReference>
<name>A0A0R3RTR0_9BILA</name>
<dbReference type="Pfam" id="PF00373">
    <property type="entry name" value="FERM_M"/>
    <property type="match status" value="1"/>
</dbReference>
<evidence type="ECO:0000313" key="7">
    <source>
        <dbReference type="Proteomes" id="UP000050640"/>
    </source>
</evidence>